<dbReference type="Proteomes" id="UP000828941">
    <property type="component" value="Chromosome 11"/>
</dbReference>
<evidence type="ECO:0000313" key="2">
    <source>
        <dbReference type="Proteomes" id="UP000828941"/>
    </source>
</evidence>
<name>A0ACB9LTY1_BAUVA</name>
<protein>
    <submittedName>
        <fullName evidence="1">Uncharacterized protein</fullName>
    </submittedName>
</protein>
<reference evidence="1 2" key="1">
    <citation type="journal article" date="2022" name="DNA Res.">
        <title>Chromosomal-level genome assembly of the orchid tree Bauhinia variegata (Leguminosae; Cercidoideae) supports the allotetraploid origin hypothesis of Bauhinia.</title>
        <authorList>
            <person name="Zhong Y."/>
            <person name="Chen Y."/>
            <person name="Zheng D."/>
            <person name="Pang J."/>
            <person name="Liu Y."/>
            <person name="Luo S."/>
            <person name="Meng S."/>
            <person name="Qian L."/>
            <person name="Wei D."/>
            <person name="Dai S."/>
            <person name="Zhou R."/>
        </authorList>
    </citation>
    <scope>NUCLEOTIDE SEQUENCE [LARGE SCALE GENOMIC DNA]</scope>
    <source>
        <strain evidence="1">BV-YZ2020</strain>
    </source>
</reference>
<accession>A0ACB9LTY1</accession>
<organism evidence="1 2">
    <name type="scientific">Bauhinia variegata</name>
    <name type="common">Purple orchid tree</name>
    <name type="synonym">Phanera variegata</name>
    <dbReference type="NCBI Taxonomy" id="167791"/>
    <lineage>
        <taxon>Eukaryota</taxon>
        <taxon>Viridiplantae</taxon>
        <taxon>Streptophyta</taxon>
        <taxon>Embryophyta</taxon>
        <taxon>Tracheophyta</taxon>
        <taxon>Spermatophyta</taxon>
        <taxon>Magnoliopsida</taxon>
        <taxon>eudicotyledons</taxon>
        <taxon>Gunneridae</taxon>
        <taxon>Pentapetalae</taxon>
        <taxon>rosids</taxon>
        <taxon>fabids</taxon>
        <taxon>Fabales</taxon>
        <taxon>Fabaceae</taxon>
        <taxon>Cercidoideae</taxon>
        <taxon>Cercideae</taxon>
        <taxon>Bauhiniinae</taxon>
        <taxon>Bauhinia</taxon>
    </lineage>
</organism>
<gene>
    <name evidence="1" type="ORF">L6164_027577</name>
</gene>
<evidence type="ECO:0000313" key="1">
    <source>
        <dbReference type="EMBL" id="KAI4314691.1"/>
    </source>
</evidence>
<proteinExistence type="predicted"/>
<comment type="caution">
    <text evidence="1">The sequence shown here is derived from an EMBL/GenBank/DDBJ whole genome shotgun (WGS) entry which is preliminary data.</text>
</comment>
<dbReference type="EMBL" id="CM039436">
    <property type="protein sequence ID" value="KAI4314691.1"/>
    <property type="molecule type" value="Genomic_DNA"/>
</dbReference>
<sequence length="167" mass="19189">MGRTMEWAAREGHLGGISRELVFTVVATLMNSTYVHNAERLIRLVRSRPPGATLITVSNHVSTLAHQIPFTLHCSQVFQNFFFESPLSFRLALAICSIKWLEVPIATSLNSRSLQPYSFPSSDAKLSRWVLAAEDICFKNAAYSFFFWAWKMHTYYKGWWNLSRAHE</sequence>
<keyword evidence="2" id="KW-1185">Reference proteome</keyword>